<keyword evidence="8" id="KW-0808">Transferase</keyword>
<dbReference type="UniPathway" id="UPA00047">
    <property type="reaction ID" value="UER00055"/>
</dbReference>
<dbReference type="PANTHER" id="PTHR30239:SF0">
    <property type="entry name" value="ACETOLACTATE SYNTHASE SMALL SUBUNIT 1, CHLOROPLASTIC"/>
    <property type="match status" value="1"/>
</dbReference>
<dbReference type="NCBIfam" id="NF008864">
    <property type="entry name" value="PRK11895.1"/>
    <property type="match status" value="1"/>
</dbReference>
<dbReference type="InterPro" id="IPR002912">
    <property type="entry name" value="ACT_dom"/>
</dbReference>
<protein>
    <recommendedName>
        <fullName evidence="8">Acetolactate synthase small subunit</fullName>
        <shortName evidence="8">AHAS</shortName>
        <shortName evidence="8">ALS</shortName>
        <ecNumber evidence="8">2.2.1.6</ecNumber>
    </recommendedName>
    <alternativeName>
        <fullName evidence="8">Acetohydroxy-acid synthase small subunit</fullName>
    </alternativeName>
</protein>
<dbReference type="EMBL" id="QDDL01000001">
    <property type="protein sequence ID" value="PVZ72126.1"/>
    <property type="molecule type" value="Genomic_DNA"/>
</dbReference>
<comment type="catalytic activity">
    <reaction evidence="7 8">
        <text>2 pyruvate + H(+) = (2S)-2-acetolactate + CO2</text>
        <dbReference type="Rhea" id="RHEA:25249"/>
        <dbReference type="ChEBI" id="CHEBI:15361"/>
        <dbReference type="ChEBI" id="CHEBI:15378"/>
        <dbReference type="ChEBI" id="CHEBI:16526"/>
        <dbReference type="ChEBI" id="CHEBI:58476"/>
        <dbReference type="EC" id="2.2.1.6"/>
    </reaction>
</comment>
<dbReference type="InterPro" id="IPR019455">
    <property type="entry name" value="Acetolactate_synth_ssu_C"/>
</dbReference>
<dbReference type="OrthoDB" id="9787365at2"/>
<comment type="subunit">
    <text evidence="4 8">Dimer of large and small chains.</text>
</comment>
<dbReference type="Pfam" id="PF22629">
    <property type="entry name" value="ACT_AHAS_ss"/>
    <property type="match status" value="1"/>
</dbReference>
<feature type="domain" description="ACT" evidence="9">
    <location>
        <begin position="4"/>
        <end position="78"/>
    </location>
</feature>
<dbReference type="UniPathway" id="UPA00049">
    <property type="reaction ID" value="UER00059"/>
</dbReference>
<dbReference type="EC" id="2.2.1.6" evidence="8"/>
<dbReference type="GO" id="GO:0009099">
    <property type="term" value="P:L-valine biosynthetic process"/>
    <property type="evidence" value="ECO:0007669"/>
    <property type="project" value="UniProtKB-UniRule"/>
</dbReference>
<dbReference type="NCBIfam" id="TIGR00119">
    <property type="entry name" value="acolac_sm"/>
    <property type="match status" value="1"/>
</dbReference>
<evidence type="ECO:0000313" key="11">
    <source>
        <dbReference type="Proteomes" id="UP000244906"/>
    </source>
</evidence>
<dbReference type="InterPro" id="IPR054480">
    <property type="entry name" value="AHAS_small-like_ACT"/>
</dbReference>
<dbReference type="GO" id="GO:0005829">
    <property type="term" value="C:cytosol"/>
    <property type="evidence" value="ECO:0007669"/>
    <property type="project" value="TreeGrafter"/>
</dbReference>
<comment type="caution">
    <text evidence="10">The sequence shown here is derived from an EMBL/GenBank/DDBJ whole genome shotgun (WGS) entry which is preliminary data.</text>
</comment>
<dbReference type="InterPro" id="IPR027271">
    <property type="entry name" value="Acetolactate_synth/TF_NikR_C"/>
</dbReference>
<dbReference type="AlphaFoldDB" id="A0A2V1GZF5"/>
<dbReference type="InterPro" id="IPR004789">
    <property type="entry name" value="Acetalactate_synth_ssu"/>
</dbReference>
<dbReference type="InterPro" id="IPR045865">
    <property type="entry name" value="ACT-like_dom_sf"/>
</dbReference>
<comment type="similarity">
    <text evidence="3 8">Belongs to the acetolactate synthase small subunit family.</text>
</comment>
<dbReference type="GO" id="GO:0009097">
    <property type="term" value="P:isoleucine biosynthetic process"/>
    <property type="evidence" value="ECO:0007669"/>
    <property type="project" value="UniProtKB-UniRule"/>
</dbReference>
<keyword evidence="6 8" id="KW-0100">Branched-chain amino acid biosynthesis</keyword>
<dbReference type="Gene3D" id="3.30.70.260">
    <property type="match status" value="1"/>
</dbReference>
<evidence type="ECO:0000313" key="10">
    <source>
        <dbReference type="EMBL" id="PVZ72126.1"/>
    </source>
</evidence>
<dbReference type="FunFam" id="3.30.70.1150:FF:000001">
    <property type="entry name" value="Acetolactate synthase small subunit"/>
    <property type="match status" value="1"/>
</dbReference>
<dbReference type="RefSeq" id="WP_116685711.1">
    <property type="nucleotide sequence ID" value="NZ_CAWNYD010000001.1"/>
</dbReference>
<sequence length="164" mass="18223">MRHLITMLVENEAGALCRVASLFSARGYNIESLAVAPIEDSSLSRLTVVTQGDDATIEQITKQLNKLLDVVRVADLTCVEHVERELMLIKMRVSSPTARDELTRQVEIFRGQIVDIAEGSYTVQLTGKSDKLDAFVGLMREECILELNRTGPIGMSRGEKAFRV</sequence>
<keyword evidence="5 8" id="KW-0028">Amino-acid biosynthesis</keyword>
<dbReference type="Pfam" id="PF10369">
    <property type="entry name" value="ALS_ss_C"/>
    <property type="match status" value="1"/>
</dbReference>
<evidence type="ECO:0000256" key="1">
    <source>
        <dbReference type="ARBA" id="ARBA00004974"/>
    </source>
</evidence>
<comment type="pathway">
    <text evidence="1 8">Amino-acid biosynthesis; L-isoleucine biosynthesis; L-isoleucine from 2-oxobutanoate: step 1/4.</text>
</comment>
<comment type="pathway">
    <text evidence="2 8">Amino-acid biosynthesis; L-valine biosynthesis; L-valine from pyruvate: step 1/4.</text>
</comment>
<organism evidence="10 11">
    <name type="scientific">Pelagibaculum spongiae</name>
    <dbReference type="NCBI Taxonomy" id="2080658"/>
    <lineage>
        <taxon>Bacteria</taxon>
        <taxon>Pseudomonadati</taxon>
        <taxon>Pseudomonadota</taxon>
        <taxon>Gammaproteobacteria</taxon>
        <taxon>Oceanospirillales</taxon>
        <taxon>Pelagibaculum</taxon>
    </lineage>
</organism>
<comment type="function">
    <text evidence="8">Catalyzes the conversion of 2 pyruvate molecules into acetolactate in the first common step of the biosynthetic pathway of the branched-amino acids such as leucine, isoleucine, and valine.</text>
</comment>
<dbReference type="Gene3D" id="3.30.70.1150">
    <property type="entry name" value="ACT-like. Chain A, domain 2"/>
    <property type="match status" value="1"/>
</dbReference>
<evidence type="ECO:0000256" key="8">
    <source>
        <dbReference type="RuleBase" id="RU368092"/>
    </source>
</evidence>
<accession>A0A2V1GZF5</accession>
<evidence type="ECO:0000256" key="5">
    <source>
        <dbReference type="ARBA" id="ARBA00022605"/>
    </source>
</evidence>
<evidence type="ECO:0000259" key="9">
    <source>
        <dbReference type="PROSITE" id="PS51671"/>
    </source>
</evidence>
<evidence type="ECO:0000256" key="3">
    <source>
        <dbReference type="ARBA" id="ARBA00006341"/>
    </source>
</evidence>
<evidence type="ECO:0000256" key="2">
    <source>
        <dbReference type="ARBA" id="ARBA00005025"/>
    </source>
</evidence>
<dbReference type="PROSITE" id="PS51671">
    <property type="entry name" value="ACT"/>
    <property type="match status" value="1"/>
</dbReference>
<evidence type="ECO:0000256" key="4">
    <source>
        <dbReference type="ARBA" id="ARBA00011744"/>
    </source>
</evidence>
<reference evidence="10 11" key="1">
    <citation type="submission" date="2018-04" db="EMBL/GenBank/DDBJ databases">
        <title>Thalassorhabdus spongiae gen. nov., sp. nov., isolated from a marine sponge in South-West Iceland.</title>
        <authorList>
            <person name="Knobloch S."/>
            <person name="Daussin A."/>
            <person name="Johannsson R."/>
            <person name="Marteinsson V.T."/>
        </authorList>
    </citation>
    <scope>NUCLEOTIDE SEQUENCE [LARGE SCALE GENOMIC DNA]</scope>
    <source>
        <strain evidence="10 11">Hp12</strain>
    </source>
</reference>
<dbReference type="GO" id="GO:1990610">
    <property type="term" value="F:acetolactate synthase regulator activity"/>
    <property type="evidence" value="ECO:0007669"/>
    <property type="project" value="UniProtKB-UniRule"/>
</dbReference>
<dbReference type="InterPro" id="IPR039557">
    <property type="entry name" value="AHAS_ACT"/>
</dbReference>
<dbReference type="FunFam" id="3.30.70.260:FF:000001">
    <property type="entry name" value="Acetolactate synthase, small subunit"/>
    <property type="match status" value="1"/>
</dbReference>
<proteinExistence type="inferred from homology"/>
<evidence type="ECO:0000256" key="6">
    <source>
        <dbReference type="ARBA" id="ARBA00023304"/>
    </source>
</evidence>
<dbReference type="GO" id="GO:0003984">
    <property type="term" value="F:acetolactate synthase activity"/>
    <property type="evidence" value="ECO:0007669"/>
    <property type="project" value="UniProtKB-UniRule"/>
</dbReference>
<dbReference type="SUPFAM" id="SSF55021">
    <property type="entry name" value="ACT-like"/>
    <property type="match status" value="2"/>
</dbReference>
<dbReference type="PANTHER" id="PTHR30239">
    <property type="entry name" value="ACETOLACTATE SYNTHASE SMALL SUBUNIT"/>
    <property type="match status" value="1"/>
</dbReference>
<name>A0A2V1GZF5_9GAMM</name>
<evidence type="ECO:0000256" key="7">
    <source>
        <dbReference type="ARBA" id="ARBA00048670"/>
    </source>
</evidence>
<gene>
    <name evidence="10" type="ORF">DC094_03675</name>
</gene>
<keyword evidence="11" id="KW-1185">Reference proteome</keyword>
<dbReference type="Proteomes" id="UP000244906">
    <property type="component" value="Unassembled WGS sequence"/>
</dbReference>
<dbReference type="CDD" id="cd04878">
    <property type="entry name" value="ACT_AHAS"/>
    <property type="match status" value="1"/>
</dbReference>